<protein>
    <submittedName>
        <fullName evidence="2">Uncharacterized protein</fullName>
    </submittedName>
</protein>
<organism evidence="2 3">
    <name type="scientific">Peronospora matthiolae</name>
    <dbReference type="NCBI Taxonomy" id="2874970"/>
    <lineage>
        <taxon>Eukaryota</taxon>
        <taxon>Sar</taxon>
        <taxon>Stramenopiles</taxon>
        <taxon>Oomycota</taxon>
        <taxon>Peronosporomycetes</taxon>
        <taxon>Peronosporales</taxon>
        <taxon>Peronosporaceae</taxon>
        <taxon>Peronospora</taxon>
    </lineage>
</organism>
<feature type="signal peptide" evidence="1">
    <location>
        <begin position="1"/>
        <end position="24"/>
    </location>
</feature>
<comment type="caution">
    <text evidence="2">The sequence shown here is derived from an EMBL/GenBank/DDBJ whole genome shotgun (WGS) entry which is preliminary data.</text>
</comment>
<gene>
    <name evidence="2" type="ORF">PM001_LOCUS10590</name>
</gene>
<keyword evidence="1" id="KW-0732">Signal</keyword>
<proteinExistence type="predicted"/>
<sequence>MFSSTKIFALYAVAMAVSNRGAHAEKAVAETFGLLGGHGVGVAVPGVASVGVAAPGYVGVNGLGVGVGLNGPGVGVGLNGPGVGVGLNGVGLRVGHGGYPDGVGLNGAGADIGVGADVGVDADVGVGGYPGGVVYPGTVDVTGNPTVGAHDVNVKTGGGQRRLERDCDCDERRWHQYRNGLH</sequence>
<name>A0AAV1TW75_9STRA</name>
<accession>A0AAV1TW75</accession>
<evidence type="ECO:0000313" key="3">
    <source>
        <dbReference type="Proteomes" id="UP001162060"/>
    </source>
</evidence>
<dbReference type="Proteomes" id="UP001162060">
    <property type="component" value="Unassembled WGS sequence"/>
</dbReference>
<reference evidence="2" key="1">
    <citation type="submission" date="2024-01" db="EMBL/GenBank/DDBJ databases">
        <authorList>
            <person name="Webb A."/>
        </authorList>
    </citation>
    <scope>NUCLEOTIDE SEQUENCE</scope>
    <source>
        <strain evidence="2">Pm1</strain>
    </source>
</reference>
<dbReference type="AlphaFoldDB" id="A0AAV1TW75"/>
<evidence type="ECO:0000256" key="1">
    <source>
        <dbReference type="SAM" id="SignalP"/>
    </source>
</evidence>
<evidence type="ECO:0000313" key="2">
    <source>
        <dbReference type="EMBL" id="CAK7925440.1"/>
    </source>
</evidence>
<dbReference type="EMBL" id="CAKLBY020000087">
    <property type="protein sequence ID" value="CAK7925440.1"/>
    <property type="molecule type" value="Genomic_DNA"/>
</dbReference>
<feature type="chain" id="PRO_5043651395" evidence="1">
    <location>
        <begin position="25"/>
        <end position="182"/>
    </location>
</feature>